<dbReference type="PANTHER" id="PTHR36492:SF2">
    <property type="entry name" value="[ACYL-CARRIER-PROTEIN] PHOSPHODIESTERASE PPTH"/>
    <property type="match status" value="1"/>
</dbReference>
<evidence type="ECO:0000313" key="3">
    <source>
        <dbReference type="Proteomes" id="UP001060336"/>
    </source>
</evidence>
<dbReference type="InterPro" id="IPR052963">
    <property type="entry name" value="Pantetheine_PDE"/>
</dbReference>
<evidence type="ECO:0000259" key="1">
    <source>
        <dbReference type="Pfam" id="PF00149"/>
    </source>
</evidence>
<dbReference type="CDD" id="cd00838">
    <property type="entry name" value="MPP_superfamily"/>
    <property type="match status" value="1"/>
</dbReference>
<name>A0A9J7AWA0_9PROT</name>
<gene>
    <name evidence="2" type="ORF">NUH88_08005</name>
</gene>
<feature type="domain" description="Calcineurin-like phosphoesterase" evidence="1">
    <location>
        <begin position="8"/>
        <end position="242"/>
    </location>
</feature>
<dbReference type="InterPro" id="IPR004843">
    <property type="entry name" value="Calcineurin-like_PHP"/>
</dbReference>
<dbReference type="AlphaFoldDB" id="A0A9J7AWA0"/>
<dbReference type="InterPro" id="IPR029052">
    <property type="entry name" value="Metallo-depent_PP-like"/>
</dbReference>
<sequence>MSATSRPRLWAISDLHLASEVNRTALADIPDHGDDWLILGGDIAEREEVLVDALDVLGRRFGTLIWVPGNHDLWTDRRPGAVARRGDARYSHLVELARAAGAVTPEDPFPRWPADLKGAPVYVVPLFLLYDYSFRPDGLPLDEMKDWVRQKHAVPVDELLLDPAPFASRAEWCAARCAQAEARLSCLPPDAKTVLINHWPMREDLIRIPRVPRFLPWCGTRRTHDWHRRYRALEVVTGHLHTRRTDFIDGTRFHEVSLGYPRQWDQDKGIAAYLKDVTPQTRGG</sequence>
<dbReference type="Proteomes" id="UP001060336">
    <property type="component" value="Chromosome"/>
</dbReference>
<protein>
    <submittedName>
        <fullName evidence="2">Metallophosphoesterase</fullName>
    </submittedName>
</protein>
<dbReference type="SUPFAM" id="SSF56300">
    <property type="entry name" value="Metallo-dependent phosphatases"/>
    <property type="match status" value="1"/>
</dbReference>
<dbReference type="PANTHER" id="PTHR36492">
    <property type="match status" value="1"/>
</dbReference>
<dbReference type="GO" id="GO:0016787">
    <property type="term" value="F:hydrolase activity"/>
    <property type="evidence" value="ECO:0007669"/>
    <property type="project" value="InterPro"/>
</dbReference>
<reference evidence="2" key="1">
    <citation type="submission" date="2022-08" db="EMBL/GenBank/DDBJ databases">
        <title>Nisaea acidiphila sp. nov., isolated from a marine algal debris and emended description of the genus Nisaea Urios et al. 2008.</title>
        <authorList>
            <person name="Kwon K."/>
        </authorList>
    </citation>
    <scope>NUCLEOTIDE SEQUENCE</scope>
    <source>
        <strain evidence="2">MEBiC11861</strain>
    </source>
</reference>
<keyword evidence="3" id="KW-1185">Reference proteome</keyword>
<dbReference type="KEGG" id="naci:NUH88_08005"/>
<dbReference type="EMBL" id="CP102480">
    <property type="protein sequence ID" value="UUX51631.1"/>
    <property type="molecule type" value="Genomic_DNA"/>
</dbReference>
<proteinExistence type="predicted"/>
<accession>A0A9J7AWA0</accession>
<dbReference type="Gene3D" id="3.60.21.10">
    <property type="match status" value="1"/>
</dbReference>
<dbReference type="Pfam" id="PF00149">
    <property type="entry name" value="Metallophos"/>
    <property type="match status" value="1"/>
</dbReference>
<dbReference type="RefSeq" id="WP_257771250.1">
    <property type="nucleotide sequence ID" value="NZ_CP102480.1"/>
</dbReference>
<organism evidence="2 3">
    <name type="scientific">Nisaea acidiphila</name>
    <dbReference type="NCBI Taxonomy" id="1862145"/>
    <lineage>
        <taxon>Bacteria</taxon>
        <taxon>Pseudomonadati</taxon>
        <taxon>Pseudomonadota</taxon>
        <taxon>Alphaproteobacteria</taxon>
        <taxon>Rhodospirillales</taxon>
        <taxon>Thalassobaculaceae</taxon>
        <taxon>Nisaea</taxon>
    </lineage>
</organism>
<evidence type="ECO:0000313" key="2">
    <source>
        <dbReference type="EMBL" id="UUX51631.1"/>
    </source>
</evidence>